<protein>
    <recommendedName>
        <fullName evidence="4">NAD-dependent epimerase/dehydratase domain-containing protein</fullName>
    </recommendedName>
</protein>
<keyword evidence="1" id="KW-0560">Oxidoreductase</keyword>
<feature type="compositionally biased region" description="Basic residues" evidence="3">
    <location>
        <begin position="25"/>
        <end position="42"/>
    </location>
</feature>
<dbReference type="GO" id="GO:0016616">
    <property type="term" value="F:oxidoreductase activity, acting on the CH-OH group of donors, NAD or NADP as acceptor"/>
    <property type="evidence" value="ECO:0007669"/>
    <property type="project" value="TreeGrafter"/>
</dbReference>
<dbReference type="InterPro" id="IPR001509">
    <property type="entry name" value="Epimerase_deHydtase"/>
</dbReference>
<comment type="caution">
    <text evidence="5">The sequence shown here is derived from an EMBL/GenBank/DDBJ whole genome shotgun (WGS) entry which is preliminary data.</text>
</comment>
<dbReference type="Pfam" id="PF01370">
    <property type="entry name" value="Epimerase"/>
    <property type="match status" value="1"/>
</dbReference>
<dbReference type="OrthoDB" id="2735536at2759"/>
<name>A0A9P8V1V4_9PEZI</name>
<proteinExistence type="inferred from homology"/>
<evidence type="ECO:0000256" key="1">
    <source>
        <dbReference type="ARBA" id="ARBA00023002"/>
    </source>
</evidence>
<gene>
    <name evidence="5" type="ORF">F5X68DRAFT_177957</name>
</gene>
<reference evidence="5" key="1">
    <citation type="journal article" date="2021" name="Nat. Commun.">
        <title>Genetic determinants of endophytism in the Arabidopsis root mycobiome.</title>
        <authorList>
            <person name="Mesny F."/>
            <person name="Miyauchi S."/>
            <person name="Thiergart T."/>
            <person name="Pickel B."/>
            <person name="Atanasova L."/>
            <person name="Karlsson M."/>
            <person name="Huettel B."/>
            <person name="Barry K.W."/>
            <person name="Haridas S."/>
            <person name="Chen C."/>
            <person name="Bauer D."/>
            <person name="Andreopoulos W."/>
            <person name="Pangilinan J."/>
            <person name="LaButti K."/>
            <person name="Riley R."/>
            <person name="Lipzen A."/>
            <person name="Clum A."/>
            <person name="Drula E."/>
            <person name="Henrissat B."/>
            <person name="Kohler A."/>
            <person name="Grigoriev I.V."/>
            <person name="Martin F.M."/>
            <person name="Hacquard S."/>
        </authorList>
    </citation>
    <scope>NUCLEOTIDE SEQUENCE</scope>
    <source>
        <strain evidence="5">MPI-SDFR-AT-0117</strain>
    </source>
</reference>
<dbReference type="AlphaFoldDB" id="A0A9P8V1V4"/>
<comment type="similarity">
    <text evidence="2">Belongs to the NAD(P)-dependent epimerase/dehydratase family. Dihydroflavonol-4-reductase subfamily.</text>
</comment>
<dbReference type="InterPro" id="IPR050425">
    <property type="entry name" value="NAD(P)_dehydrat-like"/>
</dbReference>
<accession>A0A9P8V1V4</accession>
<evidence type="ECO:0000313" key="6">
    <source>
        <dbReference type="Proteomes" id="UP000770015"/>
    </source>
</evidence>
<sequence length="603" mass="67016">MPRFQFVNGFSPENSASSDPEKRTLTHSHAIRQVHAKKRRQRMQTYHGEASQIHAGKQDTTAVEARLVPLSRMPSNSRDPFSTLPRPMSSQEYFLFDHYIRSVVPNMVSQCSTFNSIGNLEMLIIRDWVSLAIMDADFLNAILLGACRHILLLQPDDPSFKGMALGYRQSCLHGLRQNIGGRSSAVNLLTFAKSLALAFDEVNPGMLRIEKAGCRQLRTTRITQESVYISPGERCVYSLHYNTSFSLKFPTQPSIITITMSLSTSIPVGSWVLVTGATGFVASHVTKQFLERGYKVRGTVRDLNSASWLIDNHFQSFKDNGSLELIAVPDLGAEDAFVDAVKGVSAIAHIATISSLDPNPHNVVPQTVAGTVSILKAALMEPSVKEIVYTTTLLTATFPGPGNDTKVERHTWNDGAVEAAWAPPPYDASRSMLTYTASKIAAEKALWSFVEENHPHFTVNAVSPGCVIGEPLHRKHFDSPVYWVRPLFQGDKATLEVFHTSVFVDVKDIALLHVAAILDPEVKNARLQAWGHLAHWNDLLAILRKLRPQREFIADYTDYEHLTMSTDFSQPFALLKKWGGQDGWRSLEAGLAEGIDSPYFNDE</sequence>
<evidence type="ECO:0000256" key="2">
    <source>
        <dbReference type="ARBA" id="ARBA00023445"/>
    </source>
</evidence>
<evidence type="ECO:0000256" key="3">
    <source>
        <dbReference type="SAM" id="MobiDB-lite"/>
    </source>
</evidence>
<feature type="region of interest" description="Disordered" evidence="3">
    <location>
        <begin position="1"/>
        <end position="42"/>
    </location>
</feature>
<dbReference type="Proteomes" id="UP000770015">
    <property type="component" value="Unassembled WGS sequence"/>
</dbReference>
<keyword evidence="6" id="KW-1185">Reference proteome</keyword>
<dbReference type="PANTHER" id="PTHR10366">
    <property type="entry name" value="NAD DEPENDENT EPIMERASE/DEHYDRATASE"/>
    <property type="match status" value="1"/>
</dbReference>
<feature type="domain" description="NAD-dependent epimerase/dehydratase" evidence="4">
    <location>
        <begin position="272"/>
        <end position="521"/>
    </location>
</feature>
<evidence type="ECO:0000313" key="5">
    <source>
        <dbReference type="EMBL" id="KAH6663303.1"/>
    </source>
</evidence>
<dbReference type="EMBL" id="JAGSXJ010000043">
    <property type="protein sequence ID" value="KAH6663303.1"/>
    <property type="molecule type" value="Genomic_DNA"/>
</dbReference>
<evidence type="ECO:0000259" key="4">
    <source>
        <dbReference type="Pfam" id="PF01370"/>
    </source>
</evidence>
<dbReference type="SUPFAM" id="SSF51735">
    <property type="entry name" value="NAD(P)-binding Rossmann-fold domains"/>
    <property type="match status" value="1"/>
</dbReference>
<dbReference type="PANTHER" id="PTHR10366:SF562">
    <property type="entry name" value="ALDEHYDE REDUCTASE II (AFU_ORTHOLOGUE AFUA_1G11360)"/>
    <property type="match status" value="1"/>
</dbReference>
<dbReference type="Gene3D" id="3.40.50.720">
    <property type="entry name" value="NAD(P)-binding Rossmann-like Domain"/>
    <property type="match status" value="1"/>
</dbReference>
<organism evidence="5 6">
    <name type="scientific">Plectosphaerella plurivora</name>
    <dbReference type="NCBI Taxonomy" id="936078"/>
    <lineage>
        <taxon>Eukaryota</taxon>
        <taxon>Fungi</taxon>
        <taxon>Dikarya</taxon>
        <taxon>Ascomycota</taxon>
        <taxon>Pezizomycotina</taxon>
        <taxon>Sordariomycetes</taxon>
        <taxon>Hypocreomycetidae</taxon>
        <taxon>Glomerellales</taxon>
        <taxon>Plectosphaerellaceae</taxon>
        <taxon>Plectosphaerella</taxon>
    </lineage>
</organism>
<dbReference type="InterPro" id="IPR036291">
    <property type="entry name" value="NAD(P)-bd_dom_sf"/>
</dbReference>